<sequence>MSELSREPSDGTIEQQAPSSDVYEIPPCEAGENCHLPTDIVLRSCDGVRFGAHTRNLELYSDGFPKADSVMLTRDDVELQEESDVVILLLKFMHHQPQPDLSLLASKLLIKFANAAEKYAVYSATGVCKLMVDLSVNDQPFDAFLYARKHGYTSMLDKAGKLAVAQEPAKFFAYTHSIGDVTWRDLAEAEIHNLSTTEVWDALRQYPDWPPIFGAWFRKREAFREAIFKVLKSPIPVFHKGGQKHCDEWHIFYENVLMNMGTAIPSEKSFLRVVENATPLLEGCSHCAIVVKSMKSVMHYDLAIIQGKSLTSFLE</sequence>
<dbReference type="EMBL" id="KN834823">
    <property type="protein sequence ID" value="KIK53873.1"/>
    <property type="molecule type" value="Genomic_DNA"/>
</dbReference>
<evidence type="ECO:0000313" key="2">
    <source>
        <dbReference type="EMBL" id="KIK53873.1"/>
    </source>
</evidence>
<dbReference type="Proteomes" id="UP000053593">
    <property type="component" value="Unassembled WGS sequence"/>
</dbReference>
<proteinExistence type="predicted"/>
<dbReference type="AlphaFoldDB" id="A0A0D0CFZ2"/>
<dbReference type="OrthoDB" id="3184970at2759"/>
<reference evidence="2 3" key="1">
    <citation type="submission" date="2014-04" db="EMBL/GenBank/DDBJ databases">
        <title>Evolutionary Origins and Diversification of the Mycorrhizal Mutualists.</title>
        <authorList>
            <consortium name="DOE Joint Genome Institute"/>
            <consortium name="Mycorrhizal Genomics Consortium"/>
            <person name="Kohler A."/>
            <person name="Kuo A."/>
            <person name="Nagy L.G."/>
            <person name="Floudas D."/>
            <person name="Copeland A."/>
            <person name="Barry K.W."/>
            <person name="Cichocki N."/>
            <person name="Veneault-Fourrey C."/>
            <person name="LaButti K."/>
            <person name="Lindquist E.A."/>
            <person name="Lipzen A."/>
            <person name="Lundell T."/>
            <person name="Morin E."/>
            <person name="Murat C."/>
            <person name="Riley R."/>
            <person name="Ohm R."/>
            <person name="Sun H."/>
            <person name="Tunlid A."/>
            <person name="Henrissat B."/>
            <person name="Grigoriev I.V."/>
            <person name="Hibbett D.S."/>
            <person name="Martin F."/>
        </authorList>
    </citation>
    <scope>NUCLEOTIDE SEQUENCE [LARGE SCALE GENOMIC DNA]</scope>
    <source>
        <strain evidence="2 3">FD-317 M1</strain>
    </source>
</reference>
<gene>
    <name evidence="2" type="ORF">GYMLUDRAFT_49167</name>
</gene>
<name>A0A0D0CFZ2_9AGAR</name>
<feature type="region of interest" description="Disordered" evidence="1">
    <location>
        <begin position="1"/>
        <end position="22"/>
    </location>
</feature>
<protein>
    <recommendedName>
        <fullName evidence="4">BTB domain-containing protein</fullName>
    </recommendedName>
</protein>
<evidence type="ECO:0000256" key="1">
    <source>
        <dbReference type="SAM" id="MobiDB-lite"/>
    </source>
</evidence>
<evidence type="ECO:0000313" key="3">
    <source>
        <dbReference type="Proteomes" id="UP000053593"/>
    </source>
</evidence>
<organism evidence="2 3">
    <name type="scientific">Collybiopsis luxurians FD-317 M1</name>
    <dbReference type="NCBI Taxonomy" id="944289"/>
    <lineage>
        <taxon>Eukaryota</taxon>
        <taxon>Fungi</taxon>
        <taxon>Dikarya</taxon>
        <taxon>Basidiomycota</taxon>
        <taxon>Agaricomycotina</taxon>
        <taxon>Agaricomycetes</taxon>
        <taxon>Agaricomycetidae</taxon>
        <taxon>Agaricales</taxon>
        <taxon>Marasmiineae</taxon>
        <taxon>Omphalotaceae</taxon>
        <taxon>Collybiopsis</taxon>
        <taxon>Collybiopsis luxurians</taxon>
    </lineage>
</organism>
<accession>A0A0D0CFZ2</accession>
<keyword evidence="3" id="KW-1185">Reference proteome</keyword>
<evidence type="ECO:0008006" key="4">
    <source>
        <dbReference type="Google" id="ProtNLM"/>
    </source>
</evidence>
<dbReference type="HOGENOM" id="CLU_075133_0_1_1"/>